<dbReference type="OrthoDB" id="437457at2759"/>
<keyword evidence="6" id="KW-1185">Reference proteome</keyword>
<dbReference type="AlphaFoldDB" id="A0A0C4EIH3"/>
<reference evidence="5 6" key="3">
    <citation type="journal article" date="2017" name="G3 (Bethesda)">
        <title>Comparative analysis highlights variable genome content of wheat rusts and divergence of the mating loci.</title>
        <authorList>
            <person name="Cuomo C.A."/>
            <person name="Bakkeren G."/>
            <person name="Khalil H.B."/>
            <person name="Panwar V."/>
            <person name="Joly D."/>
            <person name="Linning R."/>
            <person name="Sakthikumar S."/>
            <person name="Song X."/>
            <person name="Adiconis X."/>
            <person name="Fan L."/>
            <person name="Goldberg J.M."/>
            <person name="Levin J.Z."/>
            <person name="Young S."/>
            <person name="Zeng Q."/>
            <person name="Anikster Y."/>
            <person name="Bruce M."/>
            <person name="Wang M."/>
            <person name="Yin C."/>
            <person name="McCallum B."/>
            <person name="Szabo L.J."/>
            <person name="Hulbert S."/>
            <person name="Chen X."/>
            <person name="Fellers J.P."/>
        </authorList>
    </citation>
    <scope>NUCLEOTIDE SEQUENCE</scope>
    <source>
        <strain evidence="6">Isolate 1-1 / race 1 (BBBD)</strain>
        <strain evidence="5">isolate 1-1 / race 1 (BBBD)</strain>
    </source>
</reference>
<evidence type="ECO:0000259" key="3">
    <source>
        <dbReference type="Pfam" id="PF02230"/>
    </source>
</evidence>
<feature type="domain" description="Phospholipase/carboxylesterase/thioesterase" evidence="3">
    <location>
        <begin position="42"/>
        <end position="191"/>
    </location>
</feature>
<evidence type="ECO:0000256" key="1">
    <source>
        <dbReference type="ARBA" id="ARBA00006499"/>
    </source>
</evidence>
<accession>A0A0C4EIH3</accession>
<dbReference type="SUPFAM" id="SSF53474">
    <property type="entry name" value="alpha/beta-Hydrolases"/>
    <property type="match status" value="1"/>
</dbReference>
<name>A0A0C4EIH3_PUCT1</name>
<dbReference type="STRING" id="630390.A0A0C4EIH3"/>
<reference evidence="4" key="2">
    <citation type="submission" date="2016-05" db="EMBL/GenBank/DDBJ databases">
        <title>Comparative analysis highlights variable genome content of wheat rusts and divergence of the mating loci.</title>
        <authorList>
            <person name="Cuomo C.A."/>
            <person name="Bakkeren G."/>
            <person name="Szabo L."/>
            <person name="Khalil H."/>
            <person name="Joly D."/>
            <person name="Goldberg J."/>
            <person name="Young S."/>
            <person name="Zeng Q."/>
            <person name="Fellers J."/>
        </authorList>
    </citation>
    <scope>NUCLEOTIDE SEQUENCE [LARGE SCALE GENOMIC DNA]</scope>
    <source>
        <strain evidence="4">1-1 BBBD Race 1</strain>
    </source>
</reference>
<dbReference type="GO" id="GO:0052689">
    <property type="term" value="F:carboxylic ester hydrolase activity"/>
    <property type="evidence" value="ECO:0007669"/>
    <property type="project" value="TreeGrafter"/>
</dbReference>
<sequence>MDLHLHPPARSRSAATKPVPSFPQLSPAPVFDYHPSVDGIDTNLLILFHGLGDTQIPFGQLGRKLNLPQTACMSIRAFGRVPFLEEEAYQWWESFDITGSLLTNPNPSSTLTKLMAMLDRLASEELGWKPEDIHLFGFAQGGSCLSELALLWNRSQSTSASSLASIVSVSGPLLSLPTIPTSSRSPTPVLLWSRRGEDDTGKWRTGFERGFQSVQHFLGPRASHEQMPMTPQEWKPILEFWSKLLKSRHPWELNDGDTEATSTYEVRTG</sequence>
<proteinExistence type="inferred from homology"/>
<dbReference type="VEuPathDB" id="FungiDB:PTTG_00540"/>
<dbReference type="Proteomes" id="UP000005240">
    <property type="component" value="Unassembled WGS sequence"/>
</dbReference>
<dbReference type="GO" id="GO:0008474">
    <property type="term" value="F:palmitoyl-(protein) hydrolase activity"/>
    <property type="evidence" value="ECO:0007669"/>
    <property type="project" value="TreeGrafter"/>
</dbReference>
<dbReference type="Pfam" id="PF02230">
    <property type="entry name" value="Abhydrolase_2"/>
    <property type="match status" value="1"/>
</dbReference>
<reference evidence="4" key="1">
    <citation type="submission" date="2009-11" db="EMBL/GenBank/DDBJ databases">
        <authorList>
            <consortium name="The Broad Institute Genome Sequencing Platform"/>
            <person name="Ward D."/>
            <person name="Feldgarden M."/>
            <person name="Earl A."/>
            <person name="Young S.K."/>
            <person name="Zeng Q."/>
            <person name="Koehrsen M."/>
            <person name="Alvarado L."/>
            <person name="Berlin A."/>
            <person name="Bochicchio J."/>
            <person name="Borenstein D."/>
            <person name="Chapman S.B."/>
            <person name="Chen Z."/>
            <person name="Engels R."/>
            <person name="Freedman E."/>
            <person name="Gellesch M."/>
            <person name="Goldberg J."/>
            <person name="Griggs A."/>
            <person name="Gujja S."/>
            <person name="Heilman E."/>
            <person name="Heiman D."/>
            <person name="Hepburn T."/>
            <person name="Howarth C."/>
            <person name="Jen D."/>
            <person name="Larson L."/>
            <person name="Lewis B."/>
            <person name="Mehta T."/>
            <person name="Park D."/>
            <person name="Pearson M."/>
            <person name="Roberts A."/>
            <person name="Saif S."/>
            <person name="Shea T."/>
            <person name="Shenoy N."/>
            <person name="Sisk P."/>
            <person name="Stolte C."/>
            <person name="Sykes S."/>
            <person name="Thomson T."/>
            <person name="Walk T."/>
            <person name="White J."/>
            <person name="Yandava C."/>
            <person name="Izard J."/>
            <person name="Baranova O.V."/>
            <person name="Blanton J.M."/>
            <person name="Tanner A.C."/>
            <person name="Dewhirst F.E."/>
            <person name="Haas B."/>
            <person name="Nusbaum C."/>
            <person name="Birren B."/>
        </authorList>
    </citation>
    <scope>NUCLEOTIDE SEQUENCE [LARGE SCALE GENOMIC DNA]</scope>
    <source>
        <strain evidence="4">1-1 BBBD Race 1</strain>
    </source>
</reference>
<feature type="region of interest" description="Disordered" evidence="2">
    <location>
        <begin position="1"/>
        <end position="21"/>
    </location>
</feature>
<gene>
    <name evidence="4" type="ORF">PTTG_00540</name>
</gene>
<dbReference type="InterPro" id="IPR050565">
    <property type="entry name" value="LYPA1-2/EST-like"/>
</dbReference>
<comment type="similarity">
    <text evidence="1">Belongs to the AB hydrolase superfamily. AB hydrolase 2 family.</text>
</comment>
<dbReference type="GO" id="GO:0005737">
    <property type="term" value="C:cytoplasm"/>
    <property type="evidence" value="ECO:0007669"/>
    <property type="project" value="TreeGrafter"/>
</dbReference>
<dbReference type="InterPro" id="IPR003140">
    <property type="entry name" value="PLipase/COase/thioEstase"/>
</dbReference>
<dbReference type="EMBL" id="ADAS02000002">
    <property type="protein sequence ID" value="OAV99666.1"/>
    <property type="molecule type" value="Genomic_DNA"/>
</dbReference>
<dbReference type="EnsemblFungi" id="PTTG_00540-t43_1">
    <property type="protein sequence ID" value="PTTG_00540-t43_1-p1"/>
    <property type="gene ID" value="PTTG_00540"/>
</dbReference>
<dbReference type="Gene3D" id="3.40.50.1820">
    <property type="entry name" value="alpha/beta hydrolase"/>
    <property type="match status" value="1"/>
</dbReference>
<evidence type="ECO:0000313" key="4">
    <source>
        <dbReference type="EMBL" id="OAV99666.1"/>
    </source>
</evidence>
<evidence type="ECO:0000313" key="6">
    <source>
        <dbReference type="Proteomes" id="UP000005240"/>
    </source>
</evidence>
<organism evidence="4">
    <name type="scientific">Puccinia triticina (isolate 1-1 / race 1 (BBBD))</name>
    <name type="common">Brown leaf rust fungus</name>
    <dbReference type="NCBI Taxonomy" id="630390"/>
    <lineage>
        <taxon>Eukaryota</taxon>
        <taxon>Fungi</taxon>
        <taxon>Dikarya</taxon>
        <taxon>Basidiomycota</taxon>
        <taxon>Pucciniomycotina</taxon>
        <taxon>Pucciniomycetes</taxon>
        <taxon>Pucciniales</taxon>
        <taxon>Pucciniaceae</taxon>
        <taxon>Puccinia</taxon>
    </lineage>
</organism>
<reference evidence="5" key="4">
    <citation type="submission" date="2025-05" db="UniProtKB">
        <authorList>
            <consortium name="EnsemblFungi"/>
        </authorList>
    </citation>
    <scope>IDENTIFICATION</scope>
    <source>
        <strain evidence="5">isolate 1-1 / race 1 (BBBD)</strain>
    </source>
</reference>
<protein>
    <submittedName>
        <fullName evidence="5">Abhydrolase_2 domain-containing protein</fullName>
    </submittedName>
</protein>
<evidence type="ECO:0000313" key="5">
    <source>
        <dbReference type="EnsemblFungi" id="PTTG_00540-t43_1-p1"/>
    </source>
</evidence>
<dbReference type="OMA" id="VMQFFAR"/>
<dbReference type="PANTHER" id="PTHR10655:SF67">
    <property type="entry name" value="PHOSPHOLIPASE_CARBOXYLESTERASE SUPERFAMILY (AFU_ORTHOLOGUE AFUA_5G09340)"/>
    <property type="match status" value="1"/>
</dbReference>
<evidence type="ECO:0000256" key="2">
    <source>
        <dbReference type="SAM" id="MobiDB-lite"/>
    </source>
</evidence>
<dbReference type="InterPro" id="IPR029058">
    <property type="entry name" value="AB_hydrolase_fold"/>
</dbReference>
<dbReference type="PANTHER" id="PTHR10655">
    <property type="entry name" value="LYSOPHOSPHOLIPASE-RELATED"/>
    <property type="match status" value="1"/>
</dbReference>